<evidence type="ECO:0000259" key="2">
    <source>
        <dbReference type="SMART" id="SM00327"/>
    </source>
</evidence>
<dbReference type="Proteomes" id="UP000236003">
    <property type="component" value="Unassembled WGS sequence"/>
</dbReference>
<dbReference type="SUPFAM" id="SSF53300">
    <property type="entry name" value="vWA-like"/>
    <property type="match status" value="1"/>
</dbReference>
<dbReference type="Gene3D" id="3.40.50.410">
    <property type="entry name" value="von Willebrand factor, type A domain"/>
    <property type="match status" value="1"/>
</dbReference>
<evidence type="ECO:0000313" key="3">
    <source>
        <dbReference type="EMBL" id="PNF60792.1"/>
    </source>
</evidence>
<dbReference type="PANTHER" id="PTHR41248">
    <property type="entry name" value="NORD PROTEIN"/>
    <property type="match status" value="1"/>
</dbReference>
<reference evidence="3 4" key="1">
    <citation type="submission" date="2018-01" db="EMBL/GenBank/DDBJ databases">
        <title>Denitrification phenotypes of diverse strains of Pseudomonas stutzeri.</title>
        <authorList>
            <person name="Milligan D.A."/>
            <person name="Bergaust L."/>
            <person name="Bakken L.R."/>
            <person name="Frostegard A."/>
        </authorList>
    </citation>
    <scope>NUCLEOTIDE SEQUENCE [LARGE SCALE GENOMIC DNA]</scope>
    <source>
        <strain evidence="3 4">CCUG 44592</strain>
    </source>
</reference>
<feature type="domain" description="VWFA" evidence="2">
    <location>
        <begin position="481"/>
        <end position="664"/>
    </location>
</feature>
<dbReference type="SMART" id="SM00327">
    <property type="entry name" value="VWA"/>
    <property type="match status" value="1"/>
</dbReference>
<dbReference type="Pfam" id="PF00092">
    <property type="entry name" value="VWA"/>
    <property type="match status" value="1"/>
</dbReference>
<evidence type="ECO:0000313" key="4">
    <source>
        <dbReference type="Proteomes" id="UP000236003"/>
    </source>
</evidence>
<dbReference type="PANTHER" id="PTHR41248:SF1">
    <property type="entry name" value="NORD PROTEIN"/>
    <property type="match status" value="1"/>
</dbReference>
<proteinExistence type="predicted"/>
<sequence>MAEAEEVLTDAARHATVFAQRLWRRYSPASDAPASLPLSDVAERLELLLAAVFGNSYRLRIAQPPARPTLLADWFGRSPRPQRLAAVPATDGASIWLPRTLDVPDRALVSTLYKVMALQQAMRIRRGCALPQWRSLPPLAGALYHLLEAHAAERELLEEMPGLADSAQVLRACALARRPPLSAFGSARRPLEARVRALLVGEADGFPQSPTPETSCEWATRLVAEWALEPASGGRVGQEPLFADWWTGTLLAPAMRHQQHTVAAQASLDPTHPAPQSVRLERRPDIRQARPDEDESEESGPLMIQLDEPHPHAEDPMGLQRPIDRDDADAELFGEMLGDLPQARLVASPGRPKEVLLADDPPDASATVLAPDISAAQRGIAYPEWDYRTQHYREQNALVRVRAAPPGNPAWVAETLESHRGLLEGIRRRFELLRTHRAWLRGRVDGDELDLDAYVDALANLRAGSGLTDRLYRTQRCAERNLAILLLIDVSGSTDSWISQGRRVIDVEREALLLVSIALQSLGAPYAIQAFSGQGREAVVVRDIKTFEEAYGQEVALRIASLEPEHYTRCGAAIRHASANLMHQPAARRLLLVLSDGKPSDNDDYEGRYGVEDTRQAVLEAALQGISPFCLTIDRQASAYLPRIFGASRYALLPRPDLLPTVLLDWMKRLVQG</sequence>
<feature type="region of interest" description="Disordered" evidence="1">
    <location>
        <begin position="266"/>
        <end position="300"/>
    </location>
</feature>
<dbReference type="AlphaFoldDB" id="A0A2N8RI69"/>
<protein>
    <recommendedName>
        <fullName evidence="2">VWFA domain-containing protein</fullName>
    </recommendedName>
</protein>
<feature type="compositionally biased region" description="Basic and acidic residues" evidence="1">
    <location>
        <begin position="279"/>
        <end position="291"/>
    </location>
</feature>
<accession>A0A2N8RI69</accession>
<dbReference type="InterPro" id="IPR036465">
    <property type="entry name" value="vWFA_dom_sf"/>
</dbReference>
<name>A0A2N8RI69_STUST</name>
<comment type="caution">
    <text evidence="3">The sequence shown here is derived from an EMBL/GenBank/DDBJ whole genome shotgun (WGS) entry which is preliminary data.</text>
</comment>
<dbReference type="EMBL" id="POUM01000002">
    <property type="protein sequence ID" value="PNF60792.1"/>
    <property type="molecule type" value="Genomic_DNA"/>
</dbReference>
<organism evidence="3 4">
    <name type="scientific">Stutzerimonas stutzeri</name>
    <name type="common">Pseudomonas stutzeri</name>
    <dbReference type="NCBI Taxonomy" id="316"/>
    <lineage>
        <taxon>Bacteria</taxon>
        <taxon>Pseudomonadati</taxon>
        <taxon>Pseudomonadota</taxon>
        <taxon>Gammaproteobacteria</taxon>
        <taxon>Pseudomonadales</taxon>
        <taxon>Pseudomonadaceae</taxon>
        <taxon>Stutzerimonas</taxon>
    </lineage>
</organism>
<dbReference type="CDD" id="cd01454">
    <property type="entry name" value="vWA_norD_type"/>
    <property type="match status" value="1"/>
</dbReference>
<dbReference type="RefSeq" id="WP_102819667.1">
    <property type="nucleotide sequence ID" value="NZ_JAMOHR010000002.1"/>
</dbReference>
<evidence type="ECO:0000256" key="1">
    <source>
        <dbReference type="SAM" id="MobiDB-lite"/>
    </source>
</evidence>
<dbReference type="InterPro" id="IPR051928">
    <property type="entry name" value="NorD/CobT"/>
</dbReference>
<dbReference type="InterPro" id="IPR002035">
    <property type="entry name" value="VWF_A"/>
</dbReference>
<gene>
    <name evidence="3" type="ORF">CXK99_02365</name>
</gene>